<comment type="subunit">
    <text evidence="15">Homotetramer.</text>
</comment>
<keyword evidence="9 15" id="KW-0547">Nucleotide-binding</keyword>
<evidence type="ECO:0000256" key="5">
    <source>
        <dbReference type="ARBA" id="ARBA00022490"/>
    </source>
</evidence>
<keyword evidence="10 15" id="KW-0418">Kinase</keyword>
<dbReference type="CDD" id="cd00763">
    <property type="entry name" value="Bacterial_PFK"/>
    <property type="match status" value="1"/>
</dbReference>
<dbReference type="Pfam" id="PF00365">
    <property type="entry name" value="PFK"/>
    <property type="match status" value="1"/>
</dbReference>
<feature type="binding site" description="in other chain" evidence="15">
    <location>
        <position position="222"/>
    </location>
    <ligand>
        <name>substrate</name>
        <note>ligand shared between dimeric partners</note>
    </ligand>
</feature>
<dbReference type="Gene3D" id="3.40.50.450">
    <property type="match status" value="1"/>
</dbReference>
<feature type="binding site" description="in other chain" evidence="15">
    <location>
        <position position="154"/>
    </location>
    <ligand>
        <name>ADP</name>
        <dbReference type="ChEBI" id="CHEBI:456216"/>
        <note>allosteric activator; ligand shared between dimeric partners</note>
    </ligand>
</feature>
<evidence type="ECO:0000256" key="12">
    <source>
        <dbReference type="ARBA" id="ARBA00022842"/>
    </source>
</evidence>
<feature type="binding site" evidence="15">
    <location>
        <begin position="102"/>
        <end position="105"/>
    </location>
    <ligand>
        <name>ATP</name>
        <dbReference type="ChEBI" id="CHEBI:30616"/>
    </ligand>
</feature>
<keyword evidence="12 15" id="KW-0460">Magnesium</keyword>
<comment type="caution">
    <text evidence="17">The sequence shown here is derived from an EMBL/GenBank/DDBJ whole genome shotgun (WGS) entry which is preliminary data.</text>
</comment>
<evidence type="ECO:0000256" key="8">
    <source>
        <dbReference type="ARBA" id="ARBA00022723"/>
    </source>
</evidence>
<comment type="function">
    <text evidence="2 15">Catalyzes the phosphorylation of D-fructose 6-phosphate to fructose 1,6-bisphosphate by ATP, the first committing step of glycolysis.</text>
</comment>
<evidence type="ECO:0000256" key="3">
    <source>
        <dbReference type="ARBA" id="ARBA00004496"/>
    </source>
</evidence>
<comment type="activity regulation">
    <text evidence="15">Allosterically activated by ADP and other diphosphonucleosides, and allosterically inhibited by phosphoenolpyruvate.</text>
</comment>
<feature type="binding site" description="in other chain" evidence="15">
    <location>
        <begin position="125"/>
        <end position="127"/>
    </location>
    <ligand>
        <name>substrate</name>
        <note>ligand shared between dimeric partners</note>
    </ligand>
</feature>
<dbReference type="Proteomes" id="UP001597267">
    <property type="component" value="Unassembled WGS sequence"/>
</dbReference>
<dbReference type="PROSITE" id="PS00433">
    <property type="entry name" value="PHOSPHOFRUCTOKINASE"/>
    <property type="match status" value="1"/>
</dbReference>
<keyword evidence="11 15" id="KW-0067">ATP-binding</keyword>
<feature type="binding site" evidence="15">
    <location>
        <begin position="72"/>
        <end position="73"/>
    </location>
    <ligand>
        <name>ATP</name>
        <dbReference type="ChEBI" id="CHEBI:30616"/>
    </ligand>
</feature>
<dbReference type="EMBL" id="JBHTOP010000013">
    <property type="protein sequence ID" value="MFD1671583.1"/>
    <property type="molecule type" value="Genomic_DNA"/>
</dbReference>
<evidence type="ECO:0000256" key="4">
    <source>
        <dbReference type="ARBA" id="ARBA00004679"/>
    </source>
</evidence>
<gene>
    <name evidence="15 17" type="primary">pfkA</name>
    <name evidence="17" type="ORF">ACFQ5M_05710</name>
</gene>
<evidence type="ECO:0000256" key="9">
    <source>
        <dbReference type="ARBA" id="ARBA00022741"/>
    </source>
</evidence>
<evidence type="ECO:0000256" key="6">
    <source>
        <dbReference type="ARBA" id="ARBA00022533"/>
    </source>
</evidence>
<dbReference type="PRINTS" id="PR00476">
    <property type="entry name" value="PHFRCTKINASE"/>
</dbReference>
<evidence type="ECO:0000256" key="1">
    <source>
        <dbReference type="ARBA" id="ARBA00001946"/>
    </source>
</evidence>
<feature type="binding site" evidence="15">
    <location>
        <position position="162"/>
    </location>
    <ligand>
        <name>substrate</name>
        <note>ligand shared between dimeric partners</note>
    </ligand>
</feature>
<keyword evidence="18" id="KW-1185">Reference proteome</keyword>
<feature type="binding site" description="in other chain" evidence="15">
    <location>
        <position position="211"/>
    </location>
    <ligand>
        <name>ADP</name>
        <dbReference type="ChEBI" id="CHEBI:456216"/>
        <note>allosteric activator; ligand shared between dimeric partners</note>
    </ligand>
</feature>
<keyword evidence="13 15" id="KW-0324">Glycolysis</keyword>
<feature type="binding site" evidence="15">
    <location>
        <position position="11"/>
    </location>
    <ligand>
        <name>ATP</name>
        <dbReference type="ChEBI" id="CHEBI:30616"/>
    </ligand>
</feature>
<comment type="cofactor">
    <cofactor evidence="1 15">
        <name>Mg(2+)</name>
        <dbReference type="ChEBI" id="CHEBI:18420"/>
    </cofactor>
</comment>
<name>A0ABW4J7F2_9LACO</name>
<dbReference type="PANTHER" id="PTHR13697:SF4">
    <property type="entry name" value="ATP-DEPENDENT 6-PHOSPHOFRUCTOKINASE"/>
    <property type="match status" value="1"/>
</dbReference>
<comment type="caution">
    <text evidence="15">Lacks conserved residue(s) required for the propagation of feature annotation.</text>
</comment>
<feature type="binding site" description="in other chain" evidence="15">
    <location>
        <begin position="249"/>
        <end position="252"/>
    </location>
    <ligand>
        <name>substrate</name>
        <note>ligand shared between dimeric partners</note>
    </ligand>
</feature>
<keyword evidence="5 15" id="KW-0963">Cytoplasm</keyword>
<dbReference type="EC" id="2.7.1.11" evidence="15"/>
<evidence type="ECO:0000256" key="2">
    <source>
        <dbReference type="ARBA" id="ARBA00002659"/>
    </source>
</evidence>
<dbReference type="InterPro" id="IPR000023">
    <property type="entry name" value="Phosphofructokinase_dom"/>
</dbReference>
<evidence type="ECO:0000256" key="13">
    <source>
        <dbReference type="ARBA" id="ARBA00023152"/>
    </source>
</evidence>
<sequence>MKRIGILTSGGDAPGMNAAIRAVARKAMYEGLEVYGINYGFAGLVAGDIFKMDEASVADKIQRGGTFLYSARYPEFAQEEGQLKGIEQLEKFGIEALVVIGGDGSYHGALRLTEHGYNAIGLPGTIDNDVPYTDFTIGFDTAVNTVLEAIDRIRDTATSHERTFVIEVMGRGAGDIALWAGVAGGAEEIIIPEHEFDMKQVAEHIQQGRDRGKKHTLIILAEGVMHAQEFEKELDKYGDFHARSTVLGHVQRGGAPTARDRVMASQMGAFAVELLLEGKGGLAVGVENNRLTYHRMSDLFDSKHHAELSLYNLNHDLSK</sequence>
<evidence type="ECO:0000313" key="18">
    <source>
        <dbReference type="Proteomes" id="UP001597267"/>
    </source>
</evidence>
<accession>A0ABW4J7F2</accession>
<dbReference type="InterPro" id="IPR035966">
    <property type="entry name" value="PKF_sf"/>
</dbReference>
<feature type="binding site" evidence="15">
    <location>
        <position position="103"/>
    </location>
    <ligand>
        <name>Mg(2+)</name>
        <dbReference type="ChEBI" id="CHEBI:18420"/>
        <note>catalytic</note>
    </ligand>
</feature>
<comment type="pathway">
    <text evidence="4 15">Carbohydrate degradation; glycolysis; D-glyceraldehyde 3-phosphate and glycerone phosphate from D-glucose: step 3/4.</text>
</comment>
<dbReference type="SUPFAM" id="SSF53784">
    <property type="entry name" value="Phosphofructokinase"/>
    <property type="match status" value="1"/>
</dbReference>
<feature type="binding site" description="in other chain" evidence="15">
    <location>
        <begin position="169"/>
        <end position="171"/>
    </location>
    <ligand>
        <name>substrate</name>
        <note>ligand shared between dimeric partners</note>
    </ligand>
</feature>
<evidence type="ECO:0000256" key="14">
    <source>
        <dbReference type="ARBA" id="ARBA00048070"/>
    </source>
</evidence>
<feature type="binding site" evidence="15">
    <location>
        <position position="243"/>
    </location>
    <ligand>
        <name>substrate</name>
        <note>ligand shared between dimeric partners</note>
    </ligand>
</feature>
<feature type="binding site" description="in other chain" evidence="15">
    <location>
        <begin position="213"/>
        <end position="215"/>
    </location>
    <ligand>
        <name>ADP</name>
        <dbReference type="ChEBI" id="CHEBI:456216"/>
        <note>allosteric activator; ligand shared between dimeric partners</note>
    </ligand>
</feature>
<protein>
    <recommendedName>
        <fullName evidence="15">ATP-dependent 6-phosphofructokinase</fullName>
        <shortName evidence="15">ATP-PFK</shortName>
        <shortName evidence="15">Phosphofructokinase</shortName>
        <ecNumber evidence="15">2.7.1.11</ecNumber>
    </recommendedName>
    <alternativeName>
        <fullName evidence="15">Phosphohexokinase</fullName>
    </alternativeName>
</protein>
<dbReference type="InterPro" id="IPR012003">
    <property type="entry name" value="ATP_PFK_prok-type"/>
</dbReference>
<evidence type="ECO:0000256" key="11">
    <source>
        <dbReference type="ARBA" id="ARBA00022840"/>
    </source>
</evidence>
<feature type="binding site" description="in other chain" evidence="15">
    <location>
        <begin position="185"/>
        <end position="187"/>
    </location>
    <ligand>
        <name>ADP</name>
        <dbReference type="ChEBI" id="CHEBI:456216"/>
        <note>allosteric activator; ligand shared between dimeric partners</note>
    </ligand>
</feature>
<keyword evidence="7 15" id="KW-0808">Transferase</keyword>
<dbReference type="InterPro" id="IPR022953">
    <property type="entry name" value="ATP_PFK"/>
</dbReference>
<evidence type="ECO:0000256" key="15">
    <source>
        <dbReference type="HAMAP-Rule" id="MF_00339"/>
    </source>
</evidence>
<reference evidence="18" key="1">
    <citation type="journal article" date="2019" name="Int. J. Syst. Evol. Microbiol.">
        <title>The Global Catalogue of Microorganisms (GCM) 10K type strain sequencing project: providing services to taxonomists for standard genome sequencing and annotation.</title>
        <authorList>
            <consortium name="The Broad Institute Genomics Platform"/>
            <consortium name="The Broad Institute Genome Sequencing Center for Infectious Disease"/>
            <person name="Wu L."/>
            <person name="Ma J."/>
        </authorList>
    </citation>
    <scope>NUCLEOTIDE SEQUENCE [LARGE SCALE GENOMIC DNA]</scope>
    <source>
        <strain evidence="18">CCM 8896</strain>
    </source>
</reference>
<feature type="active site" description="Proton acceptor" evidence="15">
    <location>
        <position position="127"/>
    </location>
</feature>
<proteinExistence type="inferred from homology"/>
<dbReference type="NCBIfam" id="NF002872">
    <property type="entry name" value="PRK03202.1"/>
    <property type="match status" value="1"/>
</dbReference>
<dbReference type="Gene3D" id="3.40.50.460">
    <property type="entry name" value="Phosphofructokinase domain"/>
    <property type="match status" value="1"/>
</dbReference>
<keyword evidence="8 15" id="KW-0479">Metal-binding</keyword>
<dbReference type="HAMAP" id="MF_00339">
    <property type="entry name" value="Phosphofructokinase_I_B1"/>
    <property type="match status" value="1"/>
</dbReference>
<evidence type="ECO:0000256" key="10">
    <source>
        <dbReference type="ARBA" id="ARBA00022777"/>
    </source>
</evidence>
<dbReference type="InterPro" id="IPR012828">
    <property type="entry name" value="PFKA_ATP_prok"/>
</dbReference>
<organism evidence="17 18">
    <name type="scientific">Agrilactobacillus yilanensis</name>
    <dbReference type="NCBI Taxonomy" id="2485997"/>
    <lineage>
        <taxon>Bacteria</taxon>
        <taxon>Bacillati</taxon>
        <taxon>Bacillota</taxon>
        <taxon>Bacilli</taxon>
        <taxon>Lactobacillales</taxon>
        <taxon>Lactobacillaceae</taxon>
        <taxon>Agrilactobacillus</taxon>
    </lineage>
</organism>
<evidence type="ECO:0000259" key="16">
    <source>
        <dbReference type="Pfam" id="PF00365"/>
    </source>
</evidence>
<dbReference type="GO" id="GO:0003872">
    <property type="term" value="F:6-phosphofructokinase activity"/>
    <property type="evidence" value="ECO:0007669"/>
    <property type="project" value="UniProtKB-EC"/>
</dbReference>
<keyword evidence="6 15" id="KW-0021">Allosteric enzyme</keyword>
<comment type="catalytic activity">
    <reaction evidence="14 15">
        <text>beta-D-fructose 6-phosphate + ATP = beta-D-fructose 1,6-bisphosphate + ADP + H(+)</text>
        <dbReference type="Rhea" id="RHEA:16109"/>
        <dbReference type="ChEBI" id="CHEBI:15378"/>
        <dbReference type="ChEBI" id="CHEBI:30616"/>
        <dbReference type="ChEBI" id="CHEBI:32966"/>
        <dbReference type="ChEBI" id="CHEBI:57634"/>
        <dbReference type="ChEBI" id="CHEBI:456216"/>
        <dbReference type="EC" id="2.7.1.11"/>
    </reaction>
</comment>
<comment type="subcellular location">
    <subcellularLocation>
        <location evidence="3 15">Cytoplasm</location>
    </subcellularLocation>
</comment>
<dbReference type="PANTHER" id="PTHR13697">
    <property type="entry name" value="PHOSPHOFRUCTOKINASE"/>
    <property type="match status" value="1"/>
</dbReference>
<evidence type="ECO:0000256" key="7">
    <source>
        <dbReference type="ARBA" id="ARBA00022679"/>
    </source>
</evidence>
<dbReference type="NCBIfam" id="TIGR02482">
    <property type="entry name" value="PFKA_ATP"/>
    <property type="match status" value="1"/>
</dbReference>
<comment type="similarity">
    <text evidence="15">Belongs to the phosphofructokinase type A (PFKA) family. ATP-dependent PFK group I subfamily. Prokaryotic clade 'B1' sub-subfamily.</text>
</comment>
<dbReference type="InterPro" id="IPR015912">
    <property type="entry name" value="Phosphofructokinase_CS"/>
</dbReference>
<feature type="binding site" evidence="15">
    <location>
        <begin position="21"/>
        <end position="25"/>
    </location>
    <ligand>
        <name>ADP</name>
        <dbReference type="ChEBI" id="CHEBI:456216"/>
        <note>allosteric activator; ligand shared between dimeric partners</note>
    </ligand>
</feature>
<evidence type="ECO:0000313" key="17">
    <source>
        <dbReference type="EMBL" id="MFD1671583.1"/>
    </source>
</evidence>
<dbReference type="PIRSF" id="PIRSF000532">
    <property type="entry name" value="ATP_PFK_prok"/>
    <property type="match status" value="1"/>
</dbReference>
<dbReference type="RefSeq" id="WP_125715640.1">
    <property type="nucleotide sequence ID" value="NZ_JBHTOP010000013.1"/>
</dbReference>
<feature type="domain" description="Phosphofructokinase" evidence="16">
    <location>
        <begin position="3"/>
        <end position="275"/>
    </location>
</feature>